<sequence length="160" mass="18308">MNGRKKKLTAAREECALHARILRQGRAEARDSMPFTPGRIDGLSDETRRLLDQLAYRFGKLQDSMGERVLPLLLEIAGEPLPEQATFVEKLRRLERLRAVPSADTWKELRELRNEIAHEYPDRPAIRAARLNRFIAGIDELLACWQSADDFAGRMEVGLK</sequence>
<dbReference type="AlphaFoldDB" id="A0A450SFV0"/>
<accession>A0A450SFV0</accession>
<dbReference type="SUPFAM" id="SSF81593">
    <property type="entry name" value="Nucleotidyltransferase substrate binding subunit/domain"/>
    <property type="match status" value="1"/>
</dbReference>
<gene>
    <name evidence="1" type="ORF">BECKDK2373B_GA0170837_103430</name>
</gene>
<reference evidence="1" key="1">
    <citation type="submission" date="2019-02" db="EMBL/GenBank/DDBJ databases">
        <authorList>
            <person name="Gruber-Vodicka R. H."/>
            <person name="Seah K. B. B."/>
        </authorList>
    </citation>
    <scope>NUCLEOTIDE SEQUENCE</scope>
    <source>
        <strain evidence="1">BECK_DK47</strain>
    </source>
</reference>
<name>A0A450SFV0_9GAMM</name>
<proteinExistence type="predicted"/>
<protein>
    <submittedName>
        <fullName evidence="1">Uncharacterized protein</fullName>
    </submittedName>
</protein>
<evidence type="ECO:0000313" key="1">
    <source>
        <dbReference type="EMBL" id="VFJ51793.1"/>
    </source>
</evidence>
<dbReference type="EMBL" id="CAADEX010000034">
    <property type="protein sequence ID" value="VFJ51793.1"/>
    <property type="molecule type" value="Genomic_DNA"/>
</dbReference>
<dbReference type="Gene3D" id="1.20.120.330">
    <property type="entry name" value="Nucleotidyltransferases domain 2"/>
    <property type="match status" value="1"/>
</dbReference>
<organism evidence="1">
    <name type="scientific">Candidatus Kentrum sp. DK</name>
    <dbReference type="NCBI Taxonomy" id="2126562"/>
    <lineage>
        <taxon>Bacteria</taxon>
        <taxon>Pseudomonadati</taxon>
        <taxon>Pseudomonadota</taxon>
        <taxon>Gammaproteobacteria</taxon>
        <taxon>Candidatus Kentrum</taxon>
    </lineage>
</organism>